<dbReference type="Gene3D" id="1.25.40.10">
    <property type="entry name" value="Tetratricopeptide repeat domain"/>
    <property type="match status" value="1"/>
</dbReference>
<organism evidence="2 3">
    <name type="scientific">Paracoccus contaminans</name>
    <dbReference type="NCBI Taxonomy" id="1945662"/>
    <lineage>
        <taxon>Bacteria</taxon>
        <taxon>Pseudomonadati</taxon>
        <taxon>Pseudomonadota</taxon>
        <taxon>Alphaproteobacteria</taxon>
        <taxon>Rhodobacterales</taxon>
        <taxon>Paracoccaceae</taxon>
        <taxon>Paracoccus</taxon>
    </lineage>
</organism>
<evidence type="ECO:0000313" key="3">
    <source>
        <dbReference type="Proteomes" id="UP000193017"/>
    </source>
</evidence>
<dbReference type="NCBIfam" id="TIGR03142">
    <property type="entry name" value="cytochro_ccmI"/>
    <property type="match status" value="1"/>
</dbReference>
<dbReference type="GO" id="GO:0017004">
    <property type="term" value="P:cytochrome complex assembly"/>
    <property type="evidence" value="ECO:0007669"/>
    <property type="project" value="UniProtKB-KW"/>
</dbReference>
<dbReference type="AlphaFoldDB" id="A0A1W6CV90"/>
<evidence type="ECO:0000256" key="1">
    <source>
        <dbReference type="ARBA" id="ARBA00022748"/>
    </source>
</evidence>
<dbReference type="Proteomes" id="UP000193017">
    <property type="component" value="Chromosome"/>
</dbReference>
<dbReference type="OrthoDB" id="9815847at2"/>
<dbReference type="SUPFAM" id="SSF48452">
    <property type="entry name" value="TPR-like"/>
    <property type="match status" value="1"/>
</dbReference>
<gene>
    <name evidence="2" type="ORF">B0A89_03075</name>
</gene>
<keyword evidence="3" id="KW-1185">Reference proteome</keyword>
<reference evidence="2 3" key="1">
    <citation type="submission" date="2017-03" db="EMBL/GenBank/DDBJ databases">
        <title>Genome sequence of Paracoccus contaminans isolated from a water microcosm.</title>
        <authorList>
            <person name="Aurass P."/>
            <person name="Karste S."/>
            <person name="Trost E."/>
            <person name="Glaeser S.P."/>
            <person name="Kaempfer P."/>
            <person name="Flieger A."/>
        </authorList>
    </citation>
    <scope>NUCLEOTIDE SEQUENCE [LARGE SCALE GENOMIC DNA]</scope>
    <source>
        <strain evidence="3">RKI 16-01929T\LMG 29738T\CCM 8701T\CIP 111112T</strain>
    </source>
</reference>
<accession>A0A1W6CV90</accession>
<sequence length="412" mass="43687">MFWIMAGAMMVLVGGAILLPFMRRGAAPALSPAAFDLRVYREQLREVDRDIARGVLAPDDAARLRTEIGRKVLEADRALTRQAAPDHRAPRAAIAAAALAALLAGSVGVYARLGSPSMPDLPLAERIAAADRRMAARPLQAEAEAAAPARPRPQPPEDYARLVQQLRDAVARRPGDAQGLALLAEHEARLGNLVAARQAQESLLSARGKDATAEDHARLAGLMIEAAGGAVSREAEAQLGTALKLDPQNGQAHYLQGLMLAQGDRPDLAFAIWRRLAETSRPDDPWMEPLRRLLPDLAWLAGHPDYQLPGGNAPPLPGPDAADMAAAAAMTPEQRQQMIRGMVTQLETRLADQGGAPEEWARLITALARLGDTAHAQEIWTEAQGRFAGRPEALAAIAGAGAEAGLTGTAAP</sequence>
<dbReference type="InterPro" id="IPR017560">
    <property type="entry name" value="Cyt_c_biogenesis_CcmI"/>
</dbReference>
<dbReference type="STRING" id="1945662.B0A89_03075"/>
<keyword evidence="1" id="KW-0201">Cytochrome c-type biogenesis</keyword>
<protein>
    <submittedName>
        <fullName evidence="2">C-type cytochrome biogenesis protein CcmI</fullName>
    </submittedName>
</protein>
<dbReference type="InterPro" id="IPR011990">
    <property type="entry name" value="TPR-like_helical_dom_sf"/>
</dbReference>
<dbReference type="EMBL" id="CP020612">
    <property type="protein sequence ID" value="ARJ68764.1"/>
    <property type="molecule type" value="Genomic_DNA"/>
</dbReference>
<dbReference type="RefSeq" id="WP_085376873.1">
    <property type="nucleotide sequence ID" value="NZ_CP020612.1"/>
</dbReference>
<name>A0A1W6CV90_9RHOB</name>
<proteinExistence type="predicted"/>
<dbReference type="KEGG" id="pcon:B0A89_03075"/>
<evidence type="ECO:0000313" key="2">
    <source>
        <dbReference type="EMBL" id="ARJ68764.1"/>
    </source>
</evidence>